<dbReference type="RefSeq" id="WP_381535218.1">
    <property type="nucleotide sequence ID" value="NZ_JBHUGI010000002.1"/>
</dbReference>
<gene>
    <name evidence="1" type="ORF">ACFSFY_00555</name>
</gene>
<dbReference type="InterPro" id="IPR009256">
    <property type="entry name" value="YqgQ-like"/>
</dbReference>
<keyword evidence="2" id="KW-1185">Reference proteome</keyword>
<name>A0ABW4SDP8_9BACL</name>
<dbReference type="Pfam" id="PF06014">
    <property type="entry name" value="YqgQ-like"/>
    <property type="match status" value="1"/>
</dbReference>
<protein>
    <submittedName>
        <fullName evidence="1">YqgQ family protein</fullName>
    </submittedName>
</protein>
<sequence>MKDLYSVILLLKRFGIYVYAGNRKDDIMLMQLEVKDLYDSGLLLQEDYLKAVLILRQQLSMYT</sequence>
<organism evidence="1 2">
    <name type="scientific">Sporosarcina siberiensis</name>
    <dbReference type="NCBI Taxonomy" id="1365606"/>
    <lineage>
        <taxon>Bacteria</taxon>
        <taxon>Bacillati</taxon>
        <taxon>Bacillota</taxon>
        <taxon>Bacilli</taxon>
        <taxon>Bacillales</taxon>
        <taxon>Caryophanaceae</taxon>
        <taxon>Sporosarcina</taxon>
    </lineage>
</organism>
<evidence type="ECO:0000313" key="2">
    <source>
        <dbReference type="Proteomes" id="UP001597218"/>
    </source>
</evidence>
<reference evidence="2" key="1">
    <citation type="journal article" date="2019" name="Int. J. Syst. Evol. Microbiol.">
        <title>The Global Catalogue of Microorganisms (GCM) 10K type strain sequencing project: providing services to taxonomists for standard genome sequencing and annotation.</title>
        <authorList>
            <consortium name="The Broad Institute Genomics Platform"/>
            <consortium name="The Broad Institute Genome Sequencing Center for Infectious Disease"/>
            <person name="Wu L."/>
            <person name="Ma J."/>
        </authorList>
    </citation>
    <scope>NUCLEOTIDE SEQUENCE [LARGE SCALE GENOMIC DNA]</scope>
    <source>
        <strain evidence="2">CGMCC 4.7177</strain>
    </source>
</reference>
<dbReference type="SUPFAM" id="SSF158379">
    <property type="entry name" value="YqgQ-like"/>
    <property type="match status" value="1"/>
</dbReference>
<accession>A0ABW4SDP8</accession>
<dbReference type="EMBL" id="JBHUGI010000002">
    <property type="protein sequence ID" value="MFD1926564.1"/>
    <property type="molecule type" value="Genomic_DNA"/>
</dbReference>
<evidence type="ECO:0000313" key="1">
    <source>
        <dbReference type="EMBL" id="MFD1926564.1"/>
    </source>
</evidence>
<proteinExistence type="predicted"/>
<comment type="caution">
    <text evidence="1">The sequence shown here is derived from an EMBL/GenBank/DDBJ whole genome shotgun (WGS) entry which is preliminary data.</text>
</comment>
<dbReference type="InterPro" id="IPR023164">
    <property type="entry name" value="YqgQ-like_sf"/>
</dbReference>
<dbReference type="Proteomes" id="UP001597218">
    <property type="component" value="Unassembled WGS sequence"/>
</dbReference>
<dbReference type="Gene3D" id="1.10.287.760">
    <property type="entry name" value="YqgQ-like"/>
    <property type="match status" value="1"/>
</dbReference>